<dbReference type="GO" id="GO:0004828">
    <property type="term" value="F:serine-tRNA ligase activity"/>
    <property type="evidence" value="ECO:0007669"/>
    <property type="project" value="UniProtKB-EC"/>
</dbReference>
<dbReference type="Pfam" id="PF02403">
    <property type="entry name" value="Seryl_tRNA_N"/>
    <property type="match status" value="1"/>
</dbReference>
<dbReference type="GO" id="GO:0005739">
    <property type="term" value="C:mitochondrion"/>
    <property type="evidence" value="ECO:0007669"/>
    <property type="project" value="EnsemblFungi"/>
</dbReference>
<feature type="binding site" evidence="8">
    <location>
        <position position="413"/>
    </location>
    <ligand>
        <name>L-serine</name>
        <dbReference type="ChEBI" id="CHEBI:33384"/>
    </ligand>
</feature>
<evidence type="ECO:0000256" key="3">
    <source>
        <dbReference type="ARBA" id="ARBA00022741"/>
    </source>
</evidence>
<keyword evidence="10" id="KW-0175">Coiled coil</keyword>
<dbReference type="STRING" id="1198029.A0A1U7LMX1"/>
<dbReference type="EMBL" id="LXFE01001045">
    <property type="protein sequence ID" value="OLL23978.1"/>
    <property type="molecule type" value="Genomic_DNA"/>
</dbReference>
<name>A0A1U7LMX1_NEOID</name>
<feature type="binding site" evidence="8">
    <location>
        <position position="262"/>
    </location>
    <ligand>
        <name>L-serine</name>
        <dbReference type="ChEBI" id="CHEBI:33384"/>
    </ligand>
</feature>
<dbReference type="PIRSF" id="PIRSF001529">
    <property type="entry name" value="Ser-tRNA-synth_IIa"/>
    <property type="match status" value="1"/>
</dbReference>
<protein>
    <recommendedName>
        <fullName evidence="1">serine--tRNA ligase</fullName>
        <ecNumber evidence="1">6.1.1.11</ecNumber>
    </recommendedName>
    <alternativeName>
        <fullName evidence="6">Seryl-tRNA synthetase</fullName>
    </alternativeName>
    <alternativeName>
        <fullName evidence="7">Seryl-tRNA(Ser) synthetase</fullName>
    </alternativeName>
</protein>
<evidence type="ECO:0000256" key="5">
    <source>
        <dbReference type="ARBA" id="ARBA00023146"/>
    </source>
</evidence>
<dbReference type="UniPathway" id="UPA00906">
    <property type="reaction ID" value="UER00895"/>
</dbReference>
<dbReference type="SUPFAM" id="SSF46589">
    <property type="entry name" value="tRNA-binding arm"/>
    <property type="match status" value="1"/>
</dbReference>
<dbReference type="GO" id="GO:0070158">
    <property type="term" value="P:mitochondrial seryl-tRNA aminoacylation"/>
    <property type="evidence" value="ECO:0007669"/>
    <property type="project" value="EnsemblFungi"/>
</dbReference>
<dbReference type="SUPFAM" id="SSF55681">
    <property type="entry name" value="Class II aaRS and biotin synthetases"/>
    <property type="match status" value="1"/>
</dbReference>
<dbReference type="OrthoDB" id="10264585at2759"/>
<dbReference type="PANTHER" id="PTHR11778">
    <property type="entry name" value="SERYL-TRNA SYNTHETASE"/>
    <property type="match status" value="1"/>
</dbReference>
<evidence type="ECO:0000256" key="10">
    <source>
        <dbReference type="SAM" id="Coils"/>
    </source>
</evidence>
<sequence>MLERICFSCRARISLRRTKGRKFHVSAAMGLQFDYKFVKENSDSVIKNCIDRKMPDAAASVPRIIALYNTYAENRTRLNELNHARNNLTDRIQKADKDKRLELLEEAREIKPEINTLTFVLLQQESELTALTYALPNDVEELNPVGPQENARTIKIIQPDRKDIVDEPRDHFQLARDFDLLDIVSAAQTTGHAWYFLKNEAVLLEQALIQFVLQKAIANGYLPLTCPSVIRRNILDCCGFQPRDRASHVYAIEGTDLCLSGTAELPMAGMFKDHMFQYSDLPRRYVGVGKAFRREAGSRGLESKGLYRVHEFTKLELFAWSRKDESEQAFDDMIELQANIINSLELHARIIQMPSEELGAPAFKKWDIEVWMPGRGDYGEVSSTSHCTDYQSRRLNIRYSKDGSKPEFVHTLNGTAAAIPRLLVAIIENGWDKENDLIQFPAVLKPWMGTISTIRRKK</sequence>
<feature type="coiled-coil region" evidence="10">
    <location>
        <begin position="71"/>
        <end position="98"/>
    </location>
</feature>
<dbReference type="Gene3D" id="3.30.930.10">
    <property type="entry name" value="Bira Bifunctional Protein, Domain 2"/>
    <property type="match status" value="1"/>
</dbReference>
<comment type="caution">
    <text evidence="12">The sequence shown here is derived from an EMBL/GenBank/DDBJ whole genome shotgun (WGS) entry which is preliminary data.</text>
</comment>
<evidence type="ECO:0000256" key="8">
    <source>
        <dbReference type="PIRSR" id="PIRSR001529-1"/>
    </source>
</evidence>
<organism evidence="12 13">
    <name type="scientific">Neolecta irregularis (strain DAH-3)</name>
    <dbReference type="NCBI Taxonomy" id="1198029"/>
    <lineage>
        <taxon>Eukaryota</taxon>
        <taxon>Fungi</taxon>
        <taxon>Dikarya</taxon>
        <taxon>Ascomycota</taxon>
        <taxon>Taphrinomycotina</taxon>
        <taxon>Neolectales</taxon>
        <taxon>Neolectaceae</taxon>
        <taxon>Neolecta</taxon>
    </lineage>
</organism>
<dbReference type="InterPro" id="IPR015866">
    <property type="entry name" value="Ser-tRNA-synth_1_N"/>
</dbReference>
<dbReference type="Pfam" id="PF00587">
    <property type="entry name" value="tRNA-synt_2b"/>
    <property type="match status" value="1"/>
</dbReference>
<evidence type="ECO:0000259" key="11">
    <source>
        <dbReference type="PROSITE" id="PS50862"/>
    </source>
</evidence>
<dbReference type="InterPro" id="IPR006195">
    <property type="entry name" value="aa-tRNA-synth_II"/>
</dbReference>
<dbReference type="AlphaFoldDB" id="A0A1U7LMX1"/>
<dbReference type="Proteomes" id="UP000186594">
    <property type="component" value="Unassembled WGS sequence"/>
</dbReference>
<dbReference type="Gene3D" id="1.10.287.40">
    <property type="entry name" value="Serine-tRNA synthetase, tRNA binding domain"/>
    <property type="match status" value="1"/>
</dbReference>
<dbReference type="PROSITE" id="PS50862">
    <property type="entry name" value="AA_TRNA_LIGASE_II"/>
    <property type="match status" value="1"/>
</dbReference>
<keyword evidence="13" id="KW-1185">Reference proteome</keyword>
<evidence type="ECO:0000256" key="2">
    <source>
        <dbReference type="ARBA" id="ARBA00022598"/>
    </source>
</evidence>
<gene>
    <name evidence="12" type="ORF">NEOLI_002211</name>
</gene>
<evidence type="ECO:0000256" key="1">
    <source>
        <dbReference type="ARBA" id="ARBA00012840"/>
    </source>
</evidence>
<feature type="binding site" evidence="9">
    <location>
        <begin position="293"/>
        <end position="295"/>
    </location>
    <ligand>
        <name>ATP</name>
        <dbReference type="ChEBI" id="CHEBI:30616"/>
    </ligand>
</feature>
<keyword evidence="3" id="KW-0547">Nucleotide-binding</keyword>
<evidence type="ECO:0000313" key="13">
    <source>
        <dbReference type="Proteomes" id="UP000186594"/>
    </source>
</evidence>
<evidence type="ECO:0000256" key="4">
    <source>
        <dbReference type="ARBA" id="ARBA00022840"/>
    </source>
</evidence>
<proteinExistence type="predicted"/>
<dbReference type="InterPro" id="IPR010978">
    <property type="entry name" value="tRNA-bd_arm"/>
</dbReference>
<dbReference type="InterPro" id="IPR002314">
    <property type="entry name" value="aa-tRNA-synt_IIb"/>
</dbReference>
<keyword evidence="4 9" id="KW-0067">ATP-binding</keyword>
<dbReference type="PRINTS" id="PR00981">
    <property type="entry name" value="TRNASYNTHSER"/>
</dbReference>
<feature type="binding site" evidence="8">
    <location>
        <position position="316"/>
    </location>
    <ligand>
        <name>L-serine</name>
        <dbReference type="ChEBI" id="CHEBI:33384"/>
    </ligand>
</feature>
<keyword evidence="5" id="KW-0030">Aminoacyl-tRNA synthetase</keyword>
<dbReference type="NCBIfam" id="TIGR00414">
    <property type="entry name" value="serS"/>
    <property type="match status" value="1"/>
</dbReference>
<evidence type="ECO:0000256" key="7">
    <source>
        <dbReference type="ARBA" id="ARBA00034892"/>
    </source>
</evidence>
<dbReference type="InterPro" id="IPR042103">
    <property type="entry name" value="SerRS_1_N_sf"/>
</dbReference>
<evidence type="ECO:0000256" key="9">
    <source>
        <dbReference type="PIRSR" id="PIRSR001529-2"/>
    </source>
</evidence>
<reference evidence="12 13" key="1">
    <citation type="submission" date="2016-04" db="EMBL/GenBank/DDBJ databases">
        <title>Evolutionary innovation and constraint leading to complex multicellularity in the Ascomycota.</title>
        <authorList>
            <person name="Cisse O."/>
            <person name="Nguyen A."/>
            <person name="Hewitt D.A."/>
            <person name="Jedd G."/>
            <person name="Stajich J.E."/>
        </authorList>
    </citation>
    <scope>NUCLEOTIDE SEQUENCE [LARGE SCALE GENOMIC DNA]</scope>
    <source>
        <strain evidence="12 13">DAH-3</strain>
    </source>
</reference>
<dbReference type="InterPro" id="IPR045864">
    <property type="entry name" value="aa-tRNA-synth_II/BPL/LPL"/>
</dbReference>
<evidence type="ECO:0000256" key="6">
    <source>
        <dbReference type="ARBA" id="ARBA00031113"/>
    </source>
</evidence>
<dbReference type="OMA" id="EQNCIDR"/>
<dbReference type="InterPro" id="IPR002317">
    <property type="entry name" value="Ser-tRNA-ligase_type_1"/>
</dbReference>
<feature type="site" description="Important for serine binding" evidence="8">
    <location>
        <position position="415"/>
    </location>
</feature>
<keyword evidence="2 12" id="KW-0436">Ligase</keyword>
<dbReference type="GO" id="GO:0005524">
    <property type="term" value="F:ATP binding"/>
    <property type="evidence" value="ECO:0007669"/>
    <property type="project" value="UniProtKB-KW"/>
</dbReference>
<feature type="binding site" evidence="8">
    <location>
        <position position="293"/>
    </location>
    <ligand>
        <name>L-serine</name>
        <dbReference type="ChEBI" id="CHEBI:33384"/>
    </ligand>
</feature>
<feature type="binding site" evidence="9">
    <location>
        <begin position="380"/>
        <end position="383"/>
    </location>
    <ligand>
        <name>ATP</name>
        <dbReference type="ChEBI" id="CHEBI:30616"/>
    </ligand>
</feature>
<accession>A0A1U7LMX1</accession>
<feature type="binding site" evidence="9">
    <location>
        <begin position="309"/>
        <end position="312"/>
    </location>
    <ligand>
        <name>ATP</name>
        <dbReference type="ChEBI" id="CHEBI:30616"/>
    </ligand>
</feature>
<evidence type="ECO:0000313" key="12">
    <source>
        <dbReference type="EMBL" id="OLL23978.1"/>
    </source>
</evidence>
<feature type="domain" description="Aminoacyl-transfer RNA synthetases class-II family profile" evidence="11">
    <location>
        <begin position="204"/>
        <end position="441"/>
    </location>
</feature>
<dbReference type="EC" id="6.1.1.11" evidence="1"/>